<protein>
    <recommendedName>
        <fullName evidence="9">C2H2-type domain-containing protein</fullName>
    </recommendedName>
</protein>
<dbReference type="GO" id="GO:0045893">
    <property type="term" value="P:positive regulation of DNA-templated transcription"/>
    <property type="evidence" value="ECO:0007669"/>
    <property type="project" value="UniProtKB-ARBA"/>
</dbReference>
<feature type="compositionally biased region" description="Basic and acidic residues" evidence="8">
    <location>
        <begin position="242"/>
        <end position="255"/>
    </location>
</feature>
<dbReference type="PANTHER" id="PTHR40626:SF11">
    <property type="entry name" value="ZINC FINGER PROTEIN YPR022C"/>
    <property type="match status" value="1"/>
</dbReference>
<dbReference type="PROSITE" id="PS50157">
    <property type="entry name" value="ZINC_FINGER_C2H2_2"/>
    <property type="match status" value="1"/>
</dbReference>
<proteinExistence type="predicted"/>
<dbReference type="PROSITE" id="PS00028">
    <property type="entry name" value="ZINC_FINGER_C2H2_1"/>
    <property type="match status" value="1"/>
</dbReference>
<dbReference type="GO" id="GO:0005634">
    <property type="term" value="C:nucleus"/>
    <property type="evidence" value="ECO:0007669"/>
    <property type="project" value="UniProtKB-SubCell"/>
</dbReference>
<dbReference type="FunFam" id="3.30.160.60:FF:001732">
    <property type="entry name" value="Zgc:162936"/>
    <property type="match status" value="1"/>
</dbReference>
<dbReference type="STRING" id="225359.A0A2S4Q1N4"/>
<evidence type="ECO:0000256" key="8">
    <source>
        <dbReference type="SAM" id="MobiDB-lite"/>
    </source>
</evidence>
<accession>A0A2S4Q1N4</accession>
<evidence type="ECO:0000256" key="3">
    <source>
        <dbReference type="ARBA" id="ARBA00022737"/>
    </source>
</evidence>
<dbReference type="GO" id="GO:0008270">
    <property type="term" value="F:zinc ion binding"/>
    <property type="evidence" value="ECO:0007669"/>
    <property type="project" value="UniProtKB-KW"/>
</dbReference>
<dbReference type="GO" id="GO:0000981">
    <property type="term" value="F:DNA-binding transcription factor activity, RNA polymerase II-specific"/>
    <property type="evidence" value="ECO:0007669"/>
    <property type="project" value="InterPro"/>
</dbReference>
<evidence type="ECO:0000256" key="2">
    <source>
        <dbReference type="ARBA" id="ARBA00022723"/>
    </source>
</evidence>
<dbReference type="AlphaFoldDB" id="A0A2S4Q1N4"/>
<keyword evidence="11" id="KW-1185">Reference proteome</keyword>
<feature type="domain" description="C2H2-type" evidence="9">
    <location>
        <begin position="25"/>
        <end position="52"/>
    </location>
</feature>
<dbReference type="InterPro" id="IPR051059">
    <property type="entry name" value="VerF-like"/>
</dbReference>
<evidence type="ECO:0000313" key="11">
    <source>
        <dbReference type="Proteomes" id="UP000237438"/>
    </source>
</evidence>
<feature type="region of interest" description="Disordered" evidence="8">
    <location>
        <begin position="130"/>
        <end position="151"/>
    </location>
</feature>
<sequence>MPLPRDLGCKVSKSRTNSSPAIASKQCSYCDRKFSKVEHLKRHERSHTGERPYTCPKCQKSFSRSLYLLIETSYSDVLIRHLKNHPRISDQGIKNGQSENVVDTKTSQLQEEAPQISTAAESMLATLVPKASTEYSSHSKQDDNQQLSMPNNEPVTLDSQGTCGLDQLATLASRQDYGGGMIDPMLPAESHRALHEISYEDSTNTNQSYNWNQDQCAFQLNFQIDPNLDPRLTQPEKFLTPPDHKKSEVKIKYES</sequence>
<dbReference type="SMART" id="SM00355">
    <property type="entry name" value="ZnF_C2H2"/>
    <property type="match status" value="2"/>
</dbReference>
<dbReference type="EMBL" id="PEDP01000020">
    <property type="protein sequence ID" value="POS88208.1"/>
    <property type="molecule type" value="Genomic_DNA"/>
</dbReference>
<keyword evidence="3" id="KW-0677">Repeat</keyword>
<keyword evidence="2" id="KW-0479">Metal-binding</keyword>
<evidence type="ECO:0000256" key="1">
    <source>
        <dbReference type="ARBA" id="ARBA00004123"/>
    </source>
</evidence>
<feature type="non-terminal residue" evidence="10">
    <location>
        <position position="255"/>
    </location>
</feature>
<feature type="region of interest" description="Disordered" evidence="8">
    <location>
        <begin position="227"/>
        <end position="255"/>
    </location>
</feature>
<dbReference type="Proteomes" id="UP000237438">
    <property type="component" value="Unassembled WGS sequence"/>
</dbReference>
<dbReference type="GO" id="GO:0000978">
    <property type="term" value="F:RNA polymerase II cis-regulatory region sequence-specific DNA binding"/>
    <property type="evidence" value="ECO:0007669"/>
    <property type="project" value="InterPro"/>
</dbReference>
<dbReference type="Gene3D" id="3.30.160.60">
    <property type="entry name" value="Classic Zinc Finger"/>
    <property type="match status" value="2"/>
</dbReference>
<dbReference type="SUPFAM" id="SSF57667">
    <property type="entry name" value="beta-beta-alpha zinc fingers"/>
    <property type="match status" value="1"/>
</dbReference>
<keyword evidence="5" id="KW-0862">Zinc</keyword>
<comment type="caution">
    <text evidence="10">The sequence shown here is derived from an EMBL/GenBank/DDBJ whole genome shotgun (WGS) entry which is preliminary data.</text>
</comment>
<evidence type="ECO:0000256" key="5">
    <source>
        <dbReference type="ARBA" id="ARBA00022833"/>
    </source>
</evidence>
<dbReference type="OrthoDB" id="10018191at2759"/>
<evidence type="ECO:0000259" key="9">
    <source>
        <dbReference type="PROSITE" id="PS50157"/>
    </source>
</evidence>
<dbReference type="Pfam" id="PF00096">
    <property type="entry name" value="zf-C2H2"/>
    <property type="match status" value="1"/>
</dbReference>
<organism evidence="10 11">
    <name type="scientific">Erysiphe pulchra</name>
    <dbReference type="NCBI Taxonomy" id="225359"/>
    <lineage>
        <taxon>Eukaryota</taxon>
        <taxon>Fungi</taxon>
        <taxon>Dikarya</taxon>
        <taxon>Ascomycota</taxon>
        <taxon>Pezizomycotina</taxon>
        <taxon>Leotiomycetes</taxon>
        <taxon>Erysiphales</taxon>
        <taxon>Erysiphaceae</taxon>
        <taxon>Erysiphe</taxon>
    </lineage>
</organism>
<dbReference type="GO" id="GO:0000785">
    <property type="term" value="C:chromatin"/>
    <property type="evidence" value="ECO:0007669"/>
    <property type="project" value="TreeGrafter"/>
</dbReference>
<evidence type="ECO:0000256" key="4">
    <source>
        <dbReference type="ARBA" id="ARBA00022771"/>
    </source>
</evidence>
<dbReference type="InterPro" id="IPR036236">
    <property type="entry name" value="Znf_C2H2_sf"/>
</dbReference>
<gene>
    <name evidence="10" type="ORF">EPUL_002573</name>
</gene>
<dbReference type="PANTHER" id="PTHR40626">
    <property type="entry name" value="MIP31509P"/>
    <property type="match status" value="1"/>
</dbReference>
<evidence type="ECO:0000256" key="7">
    <source>
        <dbReference type="PROSITE-ProRule" id="PRU00042"/>
    </source>
</evidence>
<keyword evidence="6" id="KW-0539">Nucleus</keyword>
<comment type="subcellular location">
    <subcellularLocation>
        <location evidence="1">Nucleus</location>
    </subcellularLocation>
</comment>
<evidence type="ECO:0000313" key="10">
    <source>
        <dbReference type="EMBL" id="POS88208.1"/>
    </source>
</evidence>
<name>A0A2S4Q1N4_9PEZI</name>
<dbReference type="InterPro" id="IPR013087">
    <property type="entry name" value="Znf_C2H2_type"/>
</dbReference>
<evidence type="ECO:0000256" key="6">
    <source>
        <dbReference type="ARBA" id="ARBA00023242"/>
    </source>
</evidence>
<reference evidence="10 11" key="1">
    <citation type="submission" date="2017-10" db="EMBL/GenBank/DDBJ databases">
        <title>Development of genomic resources for the powdery mildew, Erysiphe pulchra.</title>
        <authorList>
            <person name="Wadl P.A."/>
            <person name="Mack B.M."/>
            <person name="Moore G."/>
            <person name="Beltz S.B."/>
        </authorList>
    </citation>
    <scope>NUCLEOTIDE SEQUENCE [LARGE SCALE GENOMIC DNA]</scope>
    <source>
        <strain evidence="10">Cflorida</strain>
    </source>
</reference>
<keyword evidence="4 7" id="KW-0863">Zinc-finger</keyword>